<evidence type="ECO:0000256" key="3">
    <source>
        <dbReference type="ARBA" id="ARBA00022475"/>
    </source>
</evidence>
<dbReference type="InterPro" id="IPR000390">
    <property type="entry name" value="Small_drug/metabolite_transptr"/>
</dbReference>
<feature type="transmembrane region" description="Helical" evidence="8">
    <location>
        <begin position="27"/>
        <end position="46"/>
    </location>
</feature>
<dbReference type="SUPFAM" id="SSF103481">
    <property type="entry name" value="Multidrug resistance efflux transporter EmrE"/>
    <property type="match status" value="1"/>
</dbReference>
<evidence type="ECO:0000256" key="7">
    <source>
        <dbReference type="RuleBase" id="RU003942"/>
    </source>
</evidence>
<comment type="similarity">
    <text evidence="7">Belongs to the drug/metabolite transporter (DMT) superfamily. Small multidrug resistance (SMR) (TC 2.A.7.1) family.</text>
</comment>
<feature type="transmembrane region" description="Helical" evidence="8">
    <location>
        <begin position="58"/>
        <end position="78"/>
    </location>
</feature>
<dbReference type="NCBIfam" id="NF008512">
    <property type="entry name" value="PRK11431.1"/>
    <property type="match status" value="1"/>
</dbReference>
<keyword evidence="5 8" id="KW-1133">Transmembrane helix</keyword>
<dbReference type="Pfam" id="PF00893">
    <property type="entry name" value="Multi_Drug_Res"/>
    <property type="match status" value="1"/>
</dbReference>
<keyword evidence="10" id="KW-1185">Reference proteome</keyword>
<dbReference type="Proteomes" id="UP000633619">
    <property type="component" value="Unassembled WGS sequence"/>
</dbReference>
<dbReference type="InterPro" id="IPR037185">
    <property type="entry name" value="EmrE-like"/>
</dbReference>
<dbReference type="PANTHER" id="PTHR30561:SF0">
    <property type="entry name" value="GUANIDINIUM EXPORTER"/>
    <property type="match status" value="1"/>
</dbReference>
<protein>
    <submittedName>
        <fullName evidence="9">Quaternary ammonium compound efflux SMR transporter SugE</fullName>
    </submittedName>
</protein>
<evidence type="ECO:0000256" key="2">
    <source>
        <dbReference type="ARBA" id="ARBA00022448"/>
    </source>
</evidence>
<dbReference type="RefSeq" id="WP_181733011.1">
    <property type="nucleotide sequence ID" value="NZ_JACEIR010000016.1"/>
</dbReference>
<proteinExistence type="inferred from homology"/>
<feature type="transmembrane region" description="Helical" evidence="8">
    <location>
        <begin position="84"/>
        <end position="103"/>
    </location>
</feature>
<dbReference type="FunFam" id="1.10.3730.20:FF:000001">
    <property type="entry name" value="Quaternary ammonium compound resistance transporter SugE"/>
    <property type="match status" value="1"/>
</dbReference>
<evidence type="ECO:0000256" key="1">
    <source>
        <dbReference type="ARBA" id="ARBA00004651"/>
    </source>
</evidence>
<dbReference type="EMBL" id="JAECVW010000014">
    <property type="protein sequence ID" value="MBH8596384.1"/>
    <property type="molecule type" value="Genomic_DNA"/>
</dbReference>
<keyword evidence="2" id="KW-0813">Transport</keyword>
<evidence type="ECO:0000256" key="8">
    <source>
        <dbReference type="SAM" id="Phobius"/>
    </source>
</evidence>
<keyword evidence="3" id="KW-1003">Cell membrane</keyword>
<dbReference type="AlphaFoldDB" id="A0A8I1DFQ6"/>
<evidence type="ECO:0000313" key="10">
    <source>
        <dbReference type="Proteomes" id="UP000633619"/>
    </source>
</evidence>
<comment type="subcellular location">
    <subcellularLocation>
        <location evidence="1 7">Cell membrane</location>
        <topology evidence="1 7">Multi-pass membrane protein</topology>
    </subcellularLocation>
</comment>
<comment type="caution">
    <text evidence="9">The sequence shown here is derived from an EMBL/GenBank/DDBJ whole genome shotgun (WGS) entry which is preliminary data.</text>
</comment>
<keyword evidence="6 8" id="KW-0472">Membrane</keyword>
<name>A0A8I1DFQ6_THEIN</name>
<dbReference type="InterPro" id="IPR045324">
    <property type="entry name" value="Small_multidrug_res"/>
</dbReference>
<evidence type="ECO:0000313" key="9">
    <source>
        <dbReference type="EMBL" id="MBH8596384.1"/>
    </source>
</evidence>
<organism evidence="9 10">
    <name type="scientific">Thermoactinomyces intermedius</name>
    <dbReference type="NCBI Taxonomy" id="2024"/>
    <lineage>
        <taxon>Bacteria</taxon>
        <taxon>Bacillati</taxon>
        <taxon>Bacillota</taxon>
        <taxon>Bacilli</taxon>
        <taxon>Bacillales</taxon>
        <taxon>Thermoactinomycetaceae</taxon>
        <taxon>Thermoactinomyces</taxon>
    </lineage>
</organism>
<accession>A0A8I1DFQ6</accession>
<dbReference type="GO" id="GO:0005886">
    <property type="term" value="C:plasma membrane"/>
    <property type="evidence" value="ECO:0007669"/>
    <property type="project" value="UniProtKB-SubCell"/>
</dbReference>
<evidence type="ECO:0000256" key="4">
    <source>
        <dbReference type="ARBA" id="ARBA00022692"/>
    </source>
</evidence>
<evidence type="ECO:0000256" key="6">
    <source>
        <dbReference type="ARBA" id="ARBA00023136"/>
    </source>
</evidence>
<dbReference type="GO" id="GO:0022857">
    <property type="term" value="F:transmembrane transporter activity"/>
    <property type="evidence" value="ECO:0007669"/>
    <property type="project" value="InterPro"/>
</dbReference>
<evidence type="ECO:0000256" key="5">
    <source>
        <dbReference type="ARBA" id="ARBA00022989"/>
    </source>
</evidence>
<reference evidence="9 10" key="1">
    <citation type="submission" date="2020-12" db="EMBL/GenBank/DDBJ databases">
        <title>WGS of Thermoactinomyces spp.</title>
        <authorList>
            <person name="Cheng K."/>
        </authorList>
    </citation>
    <scope>NUCLEOTIDE SEQUENCE [LARGE SCALE GENOMIC DNA]</scope>
    <source>
        <strain evidence="10">CICC 10671\DSM 43846</strain>
    </source>
</reference>
<keyword evidence="4 7" id="KW-0812">Transmembrane</keyword>
<sequence>MAWAYLIIAGIFEVVWAIGLKYAQGFTRWFPSLVTIAGMIFSFYFLSLALKALPIGTAYAVWTGIGALGTAVMGIFLFDEPHDWIRLFFLFLILTGIVGLKVTSAGS</sequence>
<dbReference type="Gene3D" id="1.10.3730.20">
    <property type="match status" value="1"/>
</dbReference>
<gene>
    <name evidence="9" type="primary">sugE</name>
    <name evidence="9" type="ORF">I8U20_13850</name>
</gene>
<dbReference type="PANTHER" id="PTHR30561">
    <property type="entry name" value="SMR FAMILY PROTON-DEPENDENT DRUG EFFLUX TRANSPORTER SUGE"/>
    <property type="match status" value="1"/>
</dbReference>